<dbReference type="EMBL" id="GG673106">
    <property type="protein sequence ID" value="EER15796.1"/>
    <property type="molecule type" value="Genomic_DNA"/>
</dbReference>
<protein>
    <submittedName>
        <fullName evidence="2">Uncharacterized protein</fullName>
    </submittedName>
</protein>
<accession>C5KI97</accession>
<reference evidence="2 3" key="1">
    <citation type="submission" date="2008-07" db="EMBL/GenBank/DDBJ databases">
        <authorList>
            <person name="El-Sayed N."/>
            <person name="Caler E."/>
            <person name="Inman J."/>
            <person name="Amedeo P."/>
            <person name="Hass B."/>
            <person name="Wortman J."/>
        </authorList>
    </citation>
    <scope>NUCLEOTIDE SEQUENCE [LARGE SCALE GENOMIC DNA]</scope>
    <source>
        <strain evidence="3">ATCC 50983 / TXsc</strain>
    </source>
</reference>
<dbReference type="Proteomes" id="UP000007800">
    <property type="component" value="Unassembled WGS sequence"/>
</dbReference>
<proteinExistence type="predicted"/>
<feature type="region of interest" description="Disordered" evidence="1">
    <location>
        <begin position="31"/>
        <end position="52"/>
    </location>
</feature>
<dbReference type="RefSeq" id="XP_002784000.1">
    <property type="nucleotide sequence ID" value="XM_002783954.1"/>
</dbReference>
<evidence type="ECO:0000313" key="2">
    <source>
        <dbReference type="EMBL" id="EER15796.1"/>
    </source>
</evidence>
<dbReference type="GeneID" id="9060556"/>
<evidence type="ECO:0000256" key="1">
    <source>
        <dbReference type="SAM" id="MobiDB-lite"/>
    </source>
</evidence>
<dbReference type="InParanoid" id="C5KI97"/>
<feature type="non-terminal residue" evidence="2">
    <location>
        <position position="1"/>
    </location>
</feature>
<organism evidence="3">
    <name type="scientific">Perkinsus marinus (strain ATCC 50983 / TXsc)</name>
    <dbReference type="NCBI Taxonomy" id="423536"/>
    <lineage>
        <taxon>Eukaryota</taxon>
        <taxon>Sar</taxon>
        <taxon>Alveolata</taxon>
        <taxon>Perkinsozoa</taxon>
        <taxon>Perkinsea</taxon>
        <taxon>Perkinsida</taxon>
        <taxon>Perkinsidae</taxon>
        <taxon>Perkinsus</taxon>
    </lineage>
</organism>
<evidence type="ECO:0000313" key="3">
    <source>
        <dbReference type="Proteomes" id="UP000007800"/>
    </source>
</evidence>
<feature type="compositionally biased region" description="Basic residues" evidence="1">
    <location>
        <begin position="39"/>
        <end position="52"/>
    </location>
</feature>
<name>C5KI97_PERM5</name>
<gene>
    <name evidence="2" type="ORF">Pmar_PMAR014021</name>
</gene>
<sequence length="52" mass="5609">VLIVDRDAAGQVMAVYVRLIGRHGIGLVGPSRHAMSAPSHKKWARSTRNSKG</sequence>
<keyword evidence="3" id="KW-1185">Reference proteome</keyword>
<dbReference type="AlphaFoldDB" id="C5KI97"/>